<dbReference type="CDD" id="cd00298">
    <property type="entry name" value="ACD_sHsps_p23-like"/>
    <property type="match status" value="1"/>
</dbReference>
<reference evidence="1 2" key="1">
    <citation type="submission" date="2018-09" db="EMBL/GenBank/DDBJ databases">
        <title>Genomic Encyclopedia of Archaeal and Bacterial Type Strains, Phase II (KMG-II): from individual species to whole genera.</title>
        <authorList>
            <person name="Goeker M."/>
        </authorList>
    </citation>
    <scope>NUCLEOTIDE SEQUENCE [LARGE SCALE GENOMIC DNA]</scope>
    <source>
        <strain evidence="1 2">DSM 13151</strain>
    </source>
</reference>
<dbReference type="RefSeq" id="WP_120245027.1">
    <property type="nucleotide sequence ID" value="NZ_RAPO01000002.1"/>
</dbReference>
<dbReference type="Proteomes" id="UP000283805">
    <property type="component" value="Unassembled WGS sequence"/>
</dbReference>
<dbReference type="EMBL" id="RAPO01000002">
    <property type="protein sequence ID" value="RKD95794.1"/>
    <property type="molecule type" value="Genomic_DNA"/>
</dbReference>
<comment type="caution">
    <text evidence="1">The sequence shown here is derived from an EMBL/GenBank/DDBJ whole genome shotgun (WGS) entry which is preliminary data.</text>
</comment>
<evidence type="ECO:0000313" key="1">
    <source>
        <dbReference type="EMBL" id="RKD95794.1"/>
    </source>
</evidence>
<accession>A0A419WK04</accession>
<keyword evidence="2" id="KW-1185">Reference proteome</keyword>
<evidence type="ECO:0008006" key="3">
    <source>
        <dbReference type="Google" id="ProtNLM"/>
    </source>
</evidence>
<dbReference type="AlphaFoldDB" id="A0A419WK04"/>
<organism evidence="1 2">
    <name type="scientific">Halopiger aswanensis</name>
    <dbReference type="NCBI Taxonomy" id="148449"/>
    <lineage>
        <taxon>Archaea</taxon>
        <taxon>Methanobacteriati</taxon>
        <taxon>Methanobacteriota</taxon>
        <taxon>Stenosarchaea group</taxon>
        <taxon>Halobacteria</taxon>
        <taxon>Halobacteriales</taxon>
        <taxon>Natrialbaceae</taxon>
        <taxon>Halopiger</taxon>
    </lineage>
</organism>
<evidence type="ECO:0000313" key="2">
    <source>
        <dbReference type="Proteomes" id="UP000283805"/>
    </source>
</evidence>
<sequence length="95" mass="10268">MSSVPTTTSAFPTQRTYDRSTGELTIAVDALPASIDDVTVAVGSSRLRIRIEHHGRVYDRTETPPRADRAFASDGTAVYNNGVLTVTVATTRDSR</sequence>
<proteinExistence type="predicted"/>
<dbReference type="OrthoDB" id="201407at2157"/>
<name>A0A419WK04_9EURY</name>
<gene>
    <name evidence="1" type="ORF">ATJ93_2657</name>
</gene>
<dbReference type="SUPFAM" id="SSF49764">
    <property type="entry name" value="HSP20-like chaperones"/>
    <property type="match status" value="1"/>
</dbReference>
<protein>
    <recommendedName>
        <fullName evidence="3">Hsp20/alpha crystallin family protein</fullName>
    </recommendedName>
</protein>
<dbReference type="InterPro" id="IPR008978">
    <property type="entry name" value="HSP20-like_chaperone"/>
</dbReference>